<sequence>MTKKSQIKFKSSELQSFVEDPKSCVKYVRRKQHLSILPWCLENLKQSVEETLNRKVAHYDKSLGGILLSARNITLLSPLGALRHDSPEIHIDIEADFYIFQPEIDSILEGVIVKKNDHFIGCLVHRVFNISIPKANENNWSGSYLEIGDNVTFKVIFMDLLGRLPYIRGEIDFSNMELEEMSLNESIKQEEHVHLKKPKKNKKTYFDEMEIDENQNEEIEEVDKVVKKSKKNKKHKNESSLLDEASDELAVMENSTTEEIKEKKSKKKKQKTIEEESEQQEDISIEPQVFADIKIKQEYSPKKETKQKSPVSKKSKKSKKDRTDSEGYGSENMSINDHENSNTKTLNKTLNENLKTTLGM</sequence>
<evidence type="ECO:0000256" key="1">
    <source>
        <dbReference type="ARBA" id="ARBA00004604"/>
    </source>
</evidence>
<feature type="compositionally biased region" description="Low complexity" evidence="10">
    <location>
        <begin position="342"/>
        <end position="360"/>
    </location>
</feature>
<comment type="subcellular location">
    <subcellularLocation>
        <location evidence="1">Nucleus</location>
        <location evidence="1">Nucleolus</location>
    </subcellularLocation>
</comment>
<dbReference type="GO" id="GO:0006362">
    <property type="term" value="P:transcription elongation by RNA polymerase I"/>
    <property type="evidence" value="ECO:0007669"/>
    <property type="project" value="TreeGrafter"/>
</dbReference>
<keyword evidence="4" id="KW-0597">Phosphoprotein</keyword>
<dbReference type="Gene3D" id="2.40.50.1060">
    <property type="match status" value="1"/>
</dbReference>
<evidence type="ECO:0000256" key="3">
    <source>
        <dbReference type="ARBA" id="ARBA00022478"/>
    </source>
</evidence>
<dbReference type="InterPro" id="IPR045113">
    <property type="entry name" value="Rpb7-like"/>
</dbReference>
<dbReference type="Gene3D" id="3.30.1490.120">
    <property type="entry name" value="RNA polymerase Rpb7-like, N-terminal domain"/>
    <property type="match status" value="1"/>
</dbReference>
<dbReference type="EMBL" id="GIIL01003147">
    <property type="protein sequence ID" value="NOV46873.1"/>
    <property type="molecule type" value="Transcribed_RNA"/>
</dbReference>
<dbReference type="PANTHER" id="PTHR12709:SF5">
    <property type="entry name" value="DNA-DIRECTED RNA POLYMERASE I SUBUNIT RPA43"/>
    <property type="match status" value="1"/>
</dbReference>
<name>A0A6M2DKL6_XENCH</name>
<dbReference type="InterPro" id="IPR036898">
    <property type="entry name" value="RNA_pol_Rpb7-like_N_sf"/>
</dbReference>
<feature type="compositionally biased region" description="Acidic residues" evidence="10">
    <location>
        <begin position="275"/>
        <end position="284"/>
    </location>
</feature>
<evidence type="ECO:0000256" key="5">
    <source>
        <dbReference type="ARBA" id="ARBA00023163"/>
    </source>
</evidence>
<organism evidence="11">
    <name type="scientific">Xenopsylla cheopis</name>
    <name type="common">Oriental rat flea</name>
    <name type="synonym">Pulex cheopis</name>
    <dbReference type="NCBI Taxonomy" id="163159"/>
    <lineage>
        <taxon>Eukaryota</taxon>
        <taxon>Metazoa</taxon>
        <taxon>Ecdysozoa</taxon>
        <taxon>Arthropoda</taxon>
        <taxon>Hexapoda</taxon>
        <taxon>Insecta</taxon>
        <taxon>Pterygota</taxon>
        <taxon>Neoptera</taxon>
        <taxon>Endopterygota</taxon>
        <taxon>Siphonaptera</taxon>
        <taxon>Pulicidae</taxon>
        <taxon>Xenopsyllinae</taxon>
        <taxon>Xenopsylla</taxon>
    </lineage>
</organism>
<protein>
    <recommendedName>
        <fullName evidence="7">DNA-directed RNA polymerase I subunit RPA43</fullName>
    </recommendedName>
    <alternativeName>
        <fullName evidence="9">DNA-directed RNA polymerase I subunit F</fullName>
    </alternativeName>
    <alternativeName>
        <fullName evidence="8">Twist neighbor protein</fullName>
    </alternativeName>
</protein>
<feature type="region of interest" description="Disordered" evidence="10">
    <location>
        <begin position="228"/>
        <end position="360"/>
    </location>
</feature>
<evidence type="ECO:0000256" key="6">
    <source>
        <dbReference type="ARBA" id="ARBA00023242"/>
    </source>
</evidence>
<keyword evidence="6" id="KW-0539">Nucleus</keyword>
<evidence type="ECO:0000256" key="4">
    <source>
        <dbReference type="ARBA" id="ARBA00022553"/>
    </source>
</evidence>
<feature type="compositionally biased region" description="Basic residues" evidence="10">
    <location>
        <begin position="311"/>
        <end position="320"/>
    </location>
</feature>
<dbReference type="GO" id="GO:0006352">
    <property type="term" value="P:DNA-templated transcription initiation"/>
    <property type="evidence" value="ECO:0007669"/>
    <property type="project" value="InterPro"/>
</dbReference>
<proteinExistence type="inferred from homology"/>
<dbReference type="FunFam" id="3.30.1490.120:FF:000003">
    <property type="entry name" value="DNA-directed RNA polymerase I subunit RPA43"/>
    <property type="match status" value="1"/>
</dbReference>
<evidence type="ECO:0000256" key="10">
    <source>
        <dbReference type="SAM" id="MobiDB-lite"/>
    </source>
</evidence>
<keyword evidence="3 11" id="KW-0240">DNA-directed RNA polymerase</keyword>
<evidence type="ECO:0000256" key="2">
    <source>
        <dbReference type="ARBA" id="ARBA00005930"/>
    </source>
</evidence>
<accession>A0A6M2DKL6</accession>
<dbReference type="PANTHER" id="PTHR12709">
    <property type="entry name" value="DNA-DIRECTED RNA POLYMERASE II, III"/>
    <property type="match status" value="1"/>
</dbReference>
<dbReference type="GO" id="GO:0005736">
    <property type="term" value="C:RNA polymerase I complex"/>
    <property type="evidence" value="ECO:0007669"/>
    <property type="project" value="TreeGrafter"/>
</dbReference>
<feature type="compositionally biased region" description="Basic and acidic residues" evidence="10">
    <location>
        <begin position="293"/>
        <end position="307"/>
    </location>
</feature>
<evidence type="ECO:0000313" key="11">
    <source>
        <dbReference type="EMBL" id="NOV46873.1"/>
    </source>
</evidence>
<dbReference type="AlphaFoldDB" id="A0A6M2DKL6"/>
<evidence type="ECO:0000256" key="8">
    <source>
        <dbReference type="ARBA" id="ARBA00080323"/>
    </source>
</evidence>
<keyword evidence="5" id="KW-0804">Transcription</keyword>
<evidence type="ECO:0000256" key="7">
    <source>
        <dbReference type="ARBA" id="ARBA00073455"/>
    </source>
</evidence>
<comment type="similarity">
    <text evidence="2">Belongs to the eukaryotic RPA43 RNA polymerase subunit family.</text>
</comment>
<reference evidence="11" key="1">
    <citation type="submission" date="2020-03" db="EMBL/GenBank/DDBJ databases">
        <title>Transcriptomic Profiling of the Digestive Tract of the Rat Flea, Xenopsylla cheopis, Following Blood Feeding and Infection with Yersinia pestis.</title>
        <authorList>
            <person name="Bland D.M."/>
            <person name="Martens C.A."/>
            <person name="Virtaneva K."/>
            <person name="Kanakabandi K."/>
            <person name="Long D."/>
            <person name="Rosenke R."/>
            <person name="Saturday G.A."/>
            <person name="Hoyt F.H."/>
            <person name="Bruno D.P."/>
            <person name="Ribeiro J.M.C."/>
            <person name="Hinnebusch J."/>
        </authorList>
    </citation>
    <scope>NUCLEOTIDE SEQUENCE</scope>
</reference>
<evidence type="ECO:0000256" key="9">
    <source>
        <dbReference type="ARBA" id="ARBA00083123"/>
    </source>
</evidence>